<comment type="caution">
    <text evidence="4">The sequence shown here is derived from an EMBL/GenBank/DDBJ whole genome shotgun (WGS) entry which is preliminary data.</text>
</comment>
<keyword evidence="1" id="KW-0812">Transmembrane</keyword>
<dbReference type="RefSeq" id="WP_234541451.1">
    <property type="nucleotide sequence ID" value="NZ_CAKMAB010000057.1"/>
</dbReference>
<keyword evidence="5" id="KW-1185">Reference proteome</keyword>
<accession>A0ABM9BM35</accession>
<dbReference type="Pfam" id="PF18705">
    <property type="entry name" value="DUF5643"/>
    <property type="match status" value="1"/>
</dbReference>
<evidence type="ECO:0000259" key="3">
    <source>
        <dbReference type="Pfam" id="PF18705"/>
    </source>
</evidence>
<feature type="transmembrane region" description="Helical" evidence="1">
    <location>
        <begin position="58"/>
        <end position="82"/>
    </location>
</feature>
<dbReference type="InterPro" id="IPR040680">
    <property type="entry name" value="DUF5643"/>
</dbReference>
<organism evidence="4 5">
    <name type="scientific">Paenibacillus pseudetheri</name>
    <dbReference type="NCBI Taxonomy" id="2897682"/>
    <lineage>
        <taxon>Bacteria</taxon>
        <taxon>Bacillati</taxon>
        <taxon>Bacillota</taxon>
        <taxon>Bacilli</taxon>
        <taxon>Bacillales</taxon>
        <taxon>Paenibacillaceae</taxon>
        <taxon>Paenibacillus</taxon>
    </lineage>
</organism>
<evidence type="ECO:0000313" key="5">
    <source>
        <dbReference type="Proteomes" id="UP000838749"/>
    </source>
</evidence>
<dbReference type="Gene3D" id="2.60.40.1630">
    <property type="entry name" value="bacillus anthracis domain"/>
    <property type="match status" value="1"/>
</dbReference>
<evidence type="ECO:0000259" key="2">
    <source>
        <dbReference type="Pfam" id="PF13786"/>
    </source>
</evidence>
<dbReference type="Pfam" id="PF13786">
    <property type="entry name" value="DUF4179"/>
    <property type="match status" value="1"/>
</dbReference>
<keyword evidence="1" id="KW-1133">Transmembrane helix</keyword>
<evidence type="ECO:0008006" key="6">
    <source>
        <dbReference type="Google" id="ProtNLM"/>
    </source>
</evidence>
<dbReference type="EMBL" id="CAKMAB010000057">
    <property type="protein sequence ID" value="CAH1059460.1"/>
    <property type="molecule type" value="Genomic_DNA"/>
</dbReference>
<dbReference type="InterPro" id="IPR025436">
    <property type="entry name" value="DUF4179"/>
</dbReference>
<evidence type="ECO:0000256" key="1">
    <source>
        <dbReference type="SAM" id="Phobius"/>
    </source>
</evidence>
<evidence type="ECO:0000313" key="4">
    <source>
        <dbReference type="EMBL" id="CAH1059460.1"/>
    </source>
</evidence>
<feature type="domain" description="DUF5643" evidence="3">
    <location>
        <begin position="251"/>
        <end position="369"/>
    </location>
</feature>
<keyword evidence="1" id="KW-0472">Membrane</keyword>
<feature type="domain" description="DUF4179" evidence="2">
    <location>
        <begin position="55"/>
        <end position="144"/>
    </location>
</feature>
<name>A0ABM9BM35_9BACL</name>
<sequence length="383" mass="42744">MKWQNRTEEQRFQQIAETVQSHEMPITSYGDQIMNRIEKMEVRGNRQKNTNGKLFKKTLIAACTAAVVGTLIIGTGLVSPAWADKLSQVPILGSIFSSLDDSGLKNAAEKGLTTNPDVSITHDGVTLKISDVMYDGTRLVLGFEREGINNDLVMAKITNFWNNDFDQSVKGLLGMPVVKLPSGKEVTFGSSRTGDIYGQPNTLLLELNEVKNTEEFGDEFEVSVSVPAAQIEEPFVFQVPVKKVTEEAIRLTPDQTKSRGAFSYTVKNLDITPATTRIVINSTGEVPVSPEQKGEYSPTEVFYQIEDDQGNIIEPYNQGYDMYPAIPHLIVDKIYAAFSETPKYVTIKPYTCTFDKDLNLLKDADGQRIKTFYEELELTIQIQ</sequence>
<proteinExistence type="predicted"/>
<gene>
    <name evidence="4" type="ORF">PAECIP111894_05669</name>
</gene>
<reference evidence="4" key="1">
    <citation type="submission" date="2021-12" db="EMBL/GenBank/DDBJ databases">
        <authorList>
            <person name="Criscuolo A."/>
        </authorList>
    </citation>
    <scope>NUCLEOTIDE SEQUENCE</scope>
    <source>
        <strain evidence="4">CIP111894</strain>
    </source>
</reference>
<protein>
    <recommendedName>
        <fullName evidence="6">DUF4179 domain-containing protein</fullName>
    </recommendedName>
</protein>
<dbReference type="Proteomes" id="UP000838749">
    <property type="component" value="Unassembled WGS sequence"/>
</dbReference>